<keyword evidence="13 17" id="KW-0472">Membrane</keyword>
<comment type="caution">
    <text evidence="19">The sequence shown here is derived from an EMBL/GenBank/DDBJ whole genome shotgun (WGS) entry which is preliminary data.</text>
</comment>
<dbReference type="EC" id="1.3.1.93" evidence="4"/>
<evidence type="ECO:0000256" key="15">
    <source>
        <dbReference type="ARBA" id="ARBA00051495"/>
    </source>
</evidence>
<name>A0A261Y4B8_9FUNG</name>
<evidence type="ECO:0000256" key="14">
    <source>
        <dbReference type="ARBA" id="ARBA00023160"/>
    </source>
</evidence>
<keyword evidence="7" id="KW-0256">Endoplasmic reticulum</keyword>
<evidence type="ECO:0000256" key="17">
    <source>
        <dbReference type="SAM" id="Phobius"/>
    </source>
</evidence>
<dbReference type="InterPro" id="IPR039357">
    <property type="entry name" value="SRD5A/TECR"/>
</dbReference>
<dbReference type="Proteomes" id="UP000242875">
    <property type="component" value="Unassembled WGS sequence"/>
</dbReference>
<dbReference type="GO" id="GO:0042761">
    <property type="term" value="P:very long-chain fatty acid biosynthetic process"/>
    <property type="evidence" value="ECO:0007669"/>
    <property type="project" value="TreeGrafter"/>
</dbReference>
<evidence type="ECO:0000256" key="2">
    <source>
        <dbReference type="ARBA" id="ARBA00005194"/>
    </source>
</evidence>
<reference evidence="19 20" key="1">
    <citation type="journal article" date="2017" name="Mycologia">
        <title>Bifiguratus adelaidae, gen. et sp. nov., a new member of Mucoromycotina in endophytic and soil-dwelling habitats.</title>
        <authorList>
            <person name="Torres-Cruz T.J."/>
            <person name="Billingsley Tobias T.L."/>
            <person name="Almatruk M."/>
            <person name="Hesse C."/>
            <person name="Kuske C.R."/>
            <person name="Desiro A."/>
            <person name="Benucci G.M."/>
            <person name="Bonito G."/>
            <person name="Stajich J.E."/>
            <person name="Dunlap C."/>
            <person name="Arnold A.E."/>
            <person name="Porras-Alfaro A."/>
        </authorList>
    </citation>
    <scope>NUCLEOTIDE SEQUENCE [LARGE SCALE GENOMIC DNA]</scope>
    <source>
        <strain evidence="19 20">AZ0501</strain>
    </source>
</reference>
<evidence type="ECO:0000256" key="9">
    <source>
        <dbReference type="ARBA" id="ARBA00022857"/>
    </source>
</evidence>
<sequence>MKITLTARPGSKSTRFPKTLELDGTPKSLTAHDLAKAIQREFPKYTLDRQRVTTPDKKVLDAHDSATLASFGIEDGGSVQFKDLGPQIGWQTVFLIEYGGPLFIHPIFYYLSKLIYGTEIEHSTMQTLTFIMVMLHFLKREYETLFVHRFSHGTMPFRNIFKNSAHYWILSGVNLAFWVYGPWFQAGKAAAARSDLYIYACLALWVFGELSNLKTHYTVRNLRPPGTKTRAIPYGYGFSLVSFPNYFFEFISWTTVCFLTKSWSAVLFNVVATGQMYVWAIKKHKAYKRDFPNYPKNRKAMFPLIA</sequence>
<gene>
    <name evidence="19" type="ORF">BZG36_01629</name>
</gene>
<dbReference type="GO" id="GO:0005789">
    <property type="term" value="C:endoplasmic reticulum membrane"/>
    <property type="evidence" value="ECO:0007669"/>
    <property type="project" value="UniProtKB-SubCell"/>
</dbReference>
<dbReference type="OrthoDB" id="540503at2759"/>
<evidence type="ECO:0000256" key="7">
    <source>
        <dbReference type="ARBA" id="ARBA00022824"/>
    </source>
</evidence>
<proteinExistence type="inferred from homology"/>
<keyword evidence="20" id="KW-1185">Reference proteome</keyword>
<feature type="transmembrane region" description="Helical" evidence="17">
    <location>
        <begin position="196"/>
        <end position="213"/>
    </location>
</feature>
<evidence type="ECO:0000256" key="3">
    <source>
        <dbReference type="ARBA" id="ARBA00007742"/>
    </source>
</evidence>
<keyword evidence="11" id="KW-0560">Oxidoreductase</keyword>
<keyword evidence="9" id="KW-0521">NADP</keyword>
<feature type="transmembrane region" description="Helical" evidence="17">
    <location>
        <begin position="234"/>
        <end position="256"/>
    </location>
</feature>
<evidence type="ECO:0000256" key="13">
    <source>
        <dbReference type="ARBA" id="ARBA00023136"/>
    </source>
</evidence>
<evidence type="ECO:0000256" key="11">
    <source>
        <dbReference type="ARBA" id="ARBA00023002"/>
    </source>
</evidence>
<keyword evidence="6 17" id="KW-0812">Transmembrane</keyword>
<dbReference type="FunFam" id="1.20.120.1630:FF:000010">
    <property type="entry name" value="Steroid alpha reductase family protein"/>
    <property type="match status" value="1"/>
</dbReference>
<dbReference type="PROSITE" id="PS50244">
    <property type="entry name" value="S5A_REDUCTASE"/>
    <property type="match status" value="1"/>
</dbReference>
<keyword evidence="5" id="KW-0444">Lipid biosynthesis</keyword>
<protein>
    <recommendedName>
        <fullName evidence="4">very-long-chain enoyl-CoA reductase</fullName>
        <ecNumber evidence="4">1.3.1.93</ecNumber>
    </recommendedName>
</protein>
<evidence type="ECO:0000256" key="5">
    <source>
        <dbReference type="ARBA" id="ARBA00022516"/>
    </source>
</evidence>
<comment type="similarity">
    <text evidence="3">Belongs to the steroid 5-alpha reductase family.</text>
</comment>
<evidence type="ECO:0000256" key="1">
    <source>
        <dbReference type="ARBA" id="ARBA00004477"/>
    </source>
</evidence>
<feature type="transmembrane region" description="Helical" evidence="17">
    <location>
        <begin position="262"/>
        <end position="281"/>
    </location>
</feature>
<dbReference type="EMBL" id="MVBO01000015">
    <property type="protein sequence ID" value="OZJ05480.1"/>
    <property type="molecule type" value="Genomic_DNA"/>
</dbReference>
<feature type="transmembrane region" description="Helical" evidence="17">
    <location>
        <begin position="165"/>
        <end position="184"/>
    </location>
</feature>
<keyword evidence="12" id="KW-0443">Lipid metabolism</keyword>
<dbReference type="Gene3D" id="3.10.20.90">
    <property type="entry name" value="Phosphatidylinositol 3-kinase Catalytic Subunit, Chain A, domain 1"/>
    <property type="match status" value="1"/>
</dbReference>
<organism evidence="19 20">
    <name type="scientific">Bifiguratus adelaidae</name>
    <dbReference type="NCBI Taxonomy" id="1938954"/>
    <lineage>
        <taxon>Eukaryota</taxon>
        <taxon>Fungi</taxon>
        <taxon>Fungi incertae sedis</taxon>
        <taxon>Mucoromycota</taxon>
        <taxon>Mucoromycotina</taxon>
        <taxon>Endogonomycetes</taxon>
        <taxon>Endogonales</taxon>
        <taxon>Endogonales incertae sedis</taxon>
        <taxon>Bifiguratus</taxon>
    </lineage>
</organism>
<dbReference type="GO" id="GO:0102758">
    <property type="term" value="F:very-long-chain enoyl-CoA reductase activity"/>
    <property type="evidence" value="ECO:0007669"/>
    <property type="project" value="UniProtKB-EC"/>
</dbReference>
<comment type="pathway">
    <text evidence="2">Lipid metabolism; fatty acid biosynthesis.</text>
</comment>
<accession>A0A261Y4B8</accession>
<evidence type="ECO:0000256" key="10">
    <source>
        <dbReference type="ARBA" id="ARBA00022989"/>
    </source>
</evidence>
<evidence type="ECO:0000256" key="6">
    <source>
        <dbReference type="ARBA" id="ARBA00022692"/>
    </source>
</evidence>
<dbReference type="InterPro" id="IPR001104">
    <property type="entry name" value="3-oxo-5_a-steroid_4-DH_C"/>
</dbReference>
<evidence type="ECO:0000313" key="20">
    <source>
        <dbReference type="Proteomes" id="UP000242875"/>
    </source>
</evidence>
<evidence type="ECO:0000256" key="4">
    <source>
        <dbReference type="ARBA" id="ARBA00012530"/>
    </source>
</evidence>
<dbReference type="PANTHER" id="PTHR10556:SF28">
    <property type="entry name" value="VERY-LONG-CHAIN ENOYL-COA REDUCTASE"/>
    <property type="match status" value="1"/>
</dbReference>
<comment type="catalytic activity">
    <reaction evidence="15">
        <text>a very-long-chain 2,3-saturated fatty acyl-CoA + NADP(+) = a very-long-chain (2E)-enoyl-CoA + NADPH + H(+)</text>
        <dbReference type="Rhea" id="RHEA:14473"/>
        <dbReference type="ChEBI" id="CHEBI:15378"/>
        <dbReference type="ChEBI" id="CHEBI:57783"/>
        <dbReference type="ChEBI" id="CHEBI:58349"/>
        <dbReference type="ChEBI" id="CHEBI:83724"/>
        <dbReference type="ChEBI" id="CHEBI:83728"/>
        <dbReference type="EC" id="1.3.1.93"/>
    </reaction>
</comment>
<evidence type="ECO:0000259" key="18">
    <source>
        <dbReference type="Pfam" id="PF02544"/>
    </source>
</evidence>
<keyword evidence="8" id="KW-0276">Fatty acid metabolism</keyword>
<evidence type="ECO:0000256" key="16">
    <source>
        <dbReference type="ARBA" id="ARBA00058640"/>
    </source>
</evidence>
<keyword evidence="10 17" id="KW-1133">Transmembrane helix</keyword>
<feature type="domain" description="3-oxo-5-alpha-steroid 4-dehydrogenase C-terminal" evidence="18">
    <location>
        <begin position="154"/>
        <end position="305"/>
    </location>
</feature>
<dbReference type="AlphaFoldDB" id="A0A261Y4B8"/>
<comment type="subcellular location">
    <subcellularLocation>
        <location evidence="1">Endoplasmic reticulum membrane</location>
        <topology evidence="1">Multi-pass membrane protein</topology>
    </subcellularLocation>
</comment>
<dbReference type="Pfam" id="PF02544">
    <property type="entry name" value="Steroid_dh"/>
    <property type="match status" value="1"/>
</dbReference>
<keyword evidence="14" id="KW-0275">Fatty acid biosynthesis</keyword>
<evidence type="ECO:0000256" key="12">
    <source>
        <dbReference type="ARBA" id="ARBA00023098"/>
    </source>
</evidence>
<comment type="function">
    <text evidence="16">Catalyzes the last of the four reactions of the long-chain fatty acids elongation cycle. This endoplasmic reticulum-bound enzymatic process, allows the addition of 2 carbons to the chain of long- and very long-chain fatty acids/VLCFAs per cycle. This enzyme reduces the trans-2,3-enoyl-CoA fatty acid intermediate to an acyl-CoA that can be further elongated by entering a new cycle of elongation. Thereby, it participates in the production of VLCFAs of different chain lengths that are involved in multiple biological processes as precursors of membrane lipids and lipid mediators.</text>
</comment>
<evidence type="ECO:0000256" key="8">
    <source>
        <dbReference type="ARBA" id="ARBA00022832"/>
    </source>
</evidence>
<dbReference type="PANTHER" id="PTHR10556">
    <property type="entry name" value="3-OXO-5-ALPHA-STEROID 4-DEHYDROGENASE"/>
    <property type="match status" value="1"/>
</dbReference>
<evidence type="ECO:0000313" key="19">
    <source>
        <dbReference type="EMBL" id="OZJ05480.1"/>
    </source>
</evidence>